<dbReference type="Proteomes" id="UP000256970">
    <property type="component" value="Unassembled WGS sequence"/>
</dbReference>
<keyword evidence="1" id="KW-0812">Transmembrane</keyword>
<evidence type="ECO:0000313" key="3">
    <source>
        <dbReference type="Proteomes" id="UP000256970"/>
    </source>
</evidence>
<keyword evidence="3" id="KW-1185">Reference proteome</keyword>
<feature type="transmembrane region" description="Helical" evidence="1">
    <location>
        <begin position="101"/>
        <end position="122"/>
    </location>
</feature>
<evidence type="ECO:0000256" key="1">
    <source>
        <dbReference type="SAM" id="Phobius"/>
    </source>
</evidence>
<keyword evidence="1" id="KW-0472">Membrane</keyword>
<accession>A0A383VGL2</accession>
<keyword evidence="1" id="KW-1133">Transmembrane helix</keyword>
<feature type="transmembrane region" description="Helical" evidence="1">
    <location>
        <begin position="134"/>
        <end position="154"/>
    </location>
</feature>
<reference evidence="2 3" key="1">
    <citation type="submission" date="2016-10" db="EMBL/GenBank/DDBJ databases">
        <authorList>
            <person name="Cai Z."/>
        </authorList>
    </citation>
    <scope>NUCLEOTIDE SEQUENCE [LARGE SCALE GENOMIC DNA]</scope>
</reference>
<organism evidence="2 3">
    <name type="scientific">Tetradesmus obliquus</name>
    <name type="common">Green alga</name>
    <name type="synonym">Acutodesmus obliquus</name>
    <dbReference type="NCBI Taxonomy" id="3088"/>
    <lineage>
        <taxon>Eukaryota</taxon>
        <taxon>Viridiplantae</taxon>
        <taxon>Chlorophyta</taxon>
        <taxon>core chlorophytes</taxon>
        <taxon>Chlorophyceae</taxon>
        <taxon>CS clade</taxon>
        <taxon>Sphaeropleales</taxon>
        <taxon>Scenedesmaceae</taxon>
        <taxon>Tetradesmus</taxon>
    </lineage>
</organism>
<name>A0A383VGL2_TETOB</name>
<feature type="transmembrane region" description="Helical" evidence="1">
    <location>
        <begin position="174"/>
        <end position="194"/>
    </location>
</feature>
<evidence type="ECO:0000313" key="2">
    <source>
        <dbReference type="EMBL" id="SZX64695.1"/>
    </source>
</evidence>
<dbReference type="EMBL" id="FNXT01000443">
    <property type="protein sequence ID" value="SZX64695.1"/>
    <property type="molecule type" value="Genomic_DNA"/>
</dbReference>
<protein>
    <submittedName>
        <fullName evidence="2">Uncharacterized protein</fullName>
    </submittedName>
</protein>
<dbReference type="AlphaFoldDB" id="A0A383VGL2"/>
<sequence length="262" mass="27228">MLLAKRSVVASAASSRSAAFAKAFPKVALGQQRQVVCSAASSENFQKAANQAASAAKDAASAAKDAASAAASAAADAVKNLKVPDMAMLDIDIKKTLTWNFLAQLALTGVSWAIAFTTSHAAMAKGASIHPTTALLMVGVLLSGYSAYLSYTYLVKVKGEGLDILQGWTQLKAFNEHLLINFAGAAATTLALQAEVGTMMVGGMTKAAGSLGLAALAQASTNTLLAHLVSIVFLTFMIRKITAAYQRVLEWGENLSKSMPRL</sequence>
<gene>
    <name evidence="2" type="ORF">BQ4739_LOCUS5189</name>
</gene>
<feature type="transmembrane region" description="Helical" evidence="1">
    <location>
        <begin position="214"/>
        <end position="238"/>
    </location>
</feature>
<proteinExistence type="predicted"/>